<reference evidence="1" key="1">
    <citation type="submission" date="2024-02" db="EMBL/GenBank/DDBJ databases">
        <authorList>
            <consortium name="ELIXIR-Norway"/>
            <consortium name="Elixir Norway"/>
        </authorList>
    </citation>
    <scope>NUCLEOTIDE SEQUENCE</scope>
</reference>
<proteinExistence type="predicted"/>
<gene>
    <name evidence="1" type="ORF">CSSPTR1EN2_LOCUS21637</name>
</gene>
<protein>
    <submittedName>
        <fullName evidence="1">Uncharacterized protein</fullName>
    </submittedName>
</protein>
<evidence type="ECO:0000313" key="1">
    <source>
        <dbReference type="EMBL" id="CAK9233724.1"/>
    </source>
</evidence>
<evidence type="ECO:0000313" key="2">
    <source>
        <dbReference type="Proteomes" id="UP001497512"/>
    </source>
</evidence>
<accession>A0ABP0UYL0</accession>
<organism evidence="1 2">
    <name type="scientific">Sphagnum troendelagicum</name>
    <dbReference type="NCBI Taxonomy" id="128251"/>
    <lineage>
        <taxon>Eukaryota</taxon>
        <taxon>Viridiplantae</taxon>
        <taxon>Streptophyta</taxon>
        <taxon>Embryophyta</taxon>
        <taxon>Bryophyta</taxon>
        <taxon>Sphagnophytina</taxon>
        <taxon>Sphagnopsida</taxon>
        <taxon>Sphagnales</taxon>
        <taxon>Sphagnaceae</taxon>
        <taxon>Sphagnum</taxon>
    </lineage>
</organism>
<keyword evidence="2" id="KW-1185">Reference proteome</keyword>
<name>A0ABP0UYL0_9BRYO</name>
<dbReference type="Proteomes" id="UP001497512">
    <property type="component" value="Chromosome 8"/>
</dbReference>
<dbReference type="EMBL" id="OZ019900">
    <property type="protein sequence ID" value="CAK9233724.1"/>
    <property type="molecule type" value="Genomic_DNA"/>
</dbReference>
<sequence length="208" mass="23943">MRHANADALSRNSMGQAMDDEDFQQEIQDDPHTQHGLPAAAEKVLAVRHDQYMEWRGNRRQLREISKRHGCYPEIKHWHDSEPHHLFMIDLVTATESEEEVTPSAERLGVAEHEDLEVDHGHRKGRIRYYGKRQQLELVLATQGLSEIGGHKVNLTIVDEEAKYGVEVKEPDIWQDSTCLVLLKEGVLPNVVELEEGKRAKKRAEHYC</sequence>